<dbReference type="CDD" id="cd02218">
    <property type="entry name" value="cupin_PGI"/>
    <property type="match status" value="1"/>
</dbReference>
<proteinExistence type="inferred from homology"/>
<keyword evidence="4" id="KW-0312">Gluconeogenesis</keyword>
<dbReference type="Pfam" id="PF06560">
    <property type="entry name" value="GPI"/>
    <property type="match status" value="1"/>
</dbReference>
<dbReference type="EMBL" id="LCRF01000040">
    <property type="protein sequence ID" value="KKW30477.1"/>
    <property type="molecule type" value="Genomic_DNA"/>
</dbReference>
<dbReference type="GO" id="GO:0004347">
    <property type="term" value="F:glucose-6-phosphate isomerase activity"/>
    <property type="evidence" value="ECO:0007669"/>
    <property type="project" value="UniProtKB-EC"/>
</dbReference>
<dbReference type="SUPFAM" id="SSF51182">
    <property type="entry name" value="RmlC-like cupins"/>
    <property type="match status" value="1"/>
</dbReference>
<comment type="catalytic activity">
    <reaction evidence="6">
        <text>alpha-D-glucose 6-phosphate = beta-D-fructose 6-phosphate</text>
        <dbReference type="Rhea" id="RHEA:11816"/>
        <dbReference type="ChEBI" id="CHEBI:57634"/>
        <dbReference type="ChEBI" id="CHEBI:58225"/>
        <dbReference type="EC" id="5.3.1.9"/>
    </reaction>
</comment>
<sequence>MMIFDGGPSIRPALSIHGTILFMAFEPFASRTHEKMKDVLMHPEAMGPAIHYYMIRGGKEKRNVTVWETGTVGGEYIKTYGHYHIGELDETYKIVQGEGVALLQKLVVEDGVPVPSRVAEFRAIPVKAGDSVYMPAGYGHLVVNTGKEWLVTMDNSPVAGPDDSASMPGHADYESVKKMRGFAYYVVEKNGAPLLVKNALYIEVQKTDFGGLAVE</sequence>
<evidence type="ECO:0000259" key="7">
    <source>
        <dbReference type="Pfam" id="PF06560"/>
    </source>
</evidence>
<evidence type="ECO:0000256" key="2">
    <source>
        <dbReference type="ARBA" id="ARBA00006542"/>
    </source>
</evidence>
<dbReference type="Proteomes" id="UP000034445">
    <property type="component" value="Unassembled WGS sequence"/>
</dbReference>
<dbReference type="InterPro" id="IPR014710">
    <property type="entry name" value="RmlC-like_jellyroll"/>
</dbReference>
<dbReference type="InterPro" id="IPR011051">
    <property type="entry name" value="RmlC_Cupin_sf"/>
</dbReference>
<evidence type="ECO:0000256" key="3">
    <source>
        <dbReference type="ARBA" id="ARBA00011952"/>
    </source>
</evidence>
<protein>
    <recommendedName>
        <fullName evidence="3">glucose-6-phosphate isomerase</fullName>
        <ecNumber evidence="3">5.3.1.9</ecNumber>
    </recommendedName>
</protein>
<dbReference type="GO" id="GO:0005737">
    <property type="term" value="C:cytoplasm"/>
    <property type="evidence" value="ECO:0007669"/>
    <property type="project" value="InterPro"/>
</dbReference>
<gene>
    <name evidence="8" type="ORF">UY74_C0040G0003</name>
</gene>
<dbReference type="EC" id="5.3.1.9" evidence="3"/>
<comment type="caution">
    <text evidence="8">The sequence shown here is derived from an EMBL/GenBank/DDBJ whole genome shotgun (WGS) entry which is preliminary data.</text>
</comment>
<dbReference type="AlphaFoldDB" id="A0A0G1ZQG1"/>
<evidence type="ECO:0000256" key="5">
    <source>
        <dbReference type="ARBA" id="ARBA00023152"/>
    </source>
</evidence>
<evidence type="ECO:0000256" key="4">
    <source>
        <dbReference type="ARBA" id="ARBA00022432"/>
    </source>
</evidence>
<organism evidence="8 9">
    <name type="scientific">Candidatus Kaiserbacteria bacterium GW2011_GWC2_52_8b</name>
    <dbReference type="NCBI Taxonomy" id="1618676"/>
    <lineage>
        <taxon>Bacteria</taxon>
        <taxon>Candidatus Kaiseribacteriota</taxon>
    </lineage>
</organism>
<name>A0A0G1ZQG1_9BACT</name>
<dbReference type="GO" id="GO:0006094">
    <property type="term" value="P:gluconeogenesis"/>
    <property type="evidence" value="ECO:0007669"/>
    <property type="project" value="UniProtKB-KW"/>
</dbReference>
<evidence type="ECO:0000313" key="9">
    <source>
        <dbReference type="Proteomes" id="UP000034445"/>
    </source>
</evidence>
<dbReference type="Gene3D" id="2.60.120.10">
    <property type="entry name" value="Jelly Rolls"/>
    <property type="match status" value="1"/>
</dbReference>
<dbReference type="UniPathway" id="UPA00109">
    <property type="reaction ID" value="UER00181"/>
</dbReference>
<feature type="domain" description="Glucose-6-phosphate isomerase prokaryote" evidence="7">
    <location>
        <begin position="61"/>
        <end position="192"/>
    </location>
</feature>
<dbReference type="GO" id="GO:0006096">
    <property type="term" value="P:glycolytic process"/>
    <property type="evidence" value="ECO:0007669"/>
    <property type="project" value="UniProtKB-UniPathway"/>
</dbReference>
<comment type="pathway">
    <text evidence="1">Carbohydrate degradation; glycolysis; D-glyceraldehyde 3-phosphate and glycerone phosphate from D-glucose: step 2/4.</text>
</comment>
<comment type="similarity">
    <text evidence="2">Belongs to the archaeal-type GPI family.</text>
</comment>
<accession>A0A0G1ZQG1</accession>
<evidence type="ECO:0000256" key="6">
    <source>
        <dbReference type="ARBA" id="ARBA00029321"/>
    </source>
</evidence>
<keyword evidence="5" id="KW-0324">Glycolysis</keyword>
<evidence type="ECO:0000313" key="8">
    <source>
        <dbReference type="EMBL" id="KKW30477.1"/>
    </source>
</evidence>
<reference evidence="8 9" key="1">
    <citation type="journal article" date="2015" name="Nature">
        <title>rRNA introns, odd ribosomes, and small enigmatic genomes across a large radiation of phyla.</title>
        <authorList>
            <person name="Brown C.T."/>
            <person name="Hug L.A."/>
            <person name="Thomas B.C."/>
            <person name="Sharon I."/>
            <person name="Castelle C.J."/>
            <person name="Singh A."/>
            <person name="Wilkins M.J."/>
            <person name="Williams K.H."/>
            <person name="Banfield J.F."/>
        </authorList>
    </citation>
    <scope>NUCLEOTIDE SEQUENCE [LARGE SCALE GENOMIC DNA]</scope>
</reference>
<evidence type="ECO:0000256" key="1">
    <source>
        <dbReference type="ARBA" id="ARBA00004926"/>
    </source>
</evidence>
<dbReference type="InterPro" id="IPR010551">
    <property type="entry name" value="G6P_isomerase_prok"/>
</dbReference>